<comment type="caution">
    <text evidence="1">The sequence shown here is derived from an EMBL/GenBank/DDBJ whole genome shotgun (WGS) entry which is preliminary data.</text>
</comment>
<accession>A0A4Y1ZIY9</accession>
<dbReference type="AlphaFoldDB" id="A0A4Y1ZIY9"/>
<sequence>MGSSPRAAEGLMGRFQKIYERCERMTELESAMKKTKAA</sequence>
<evidence type="ECO:0000313" key="2">
    <source>
        <dbReference type="Proteomes" id="UP000319716"/>
    </source>
</evidence>
<evidence type="ECO:0000313" key="1">
    <source>
        <dbReference type="EMBL" id="GAY79000.1"/>
    </source>
</evidence>
<gene>
    <name evidence="1" type="ORF">NBRC111894_4554</name>
</gene>
<name>A0A4Y1ZIY9_9BACL</name>
<reference evidence="1 2" key="1">
    <citation type="submission" date="2017-11" db="EMBL/GenBank/DDBJ databases">
        <title>Draft Genome Sequence of Sporolactobacillus inulinus NBRC 111894 Isolated from Koso, a Japanese Sugar-Vegetable Fermented Beverage.</title>
        <authorList>
            <person name="Chiou T.Y."/>
            <person name="Oshima K."/>
            <person name="Suda W."/>
            <person name="Hattori M."/>
            <person name="Takahashi T."/>
        </authorList>
    </citation>
    <scope>NUCLEOTIDE SEQUENCE [LARGE SCALE GENOMIC DNA]</scope>
    <source>
        <strain evidence="1 2">NBRC111894</strain>
    </source>
</reference>
<dbReference type="EMBL" id="BEXB01000076">
    <property type="protein sequence ID" value="GAY79000.1"/>
    <property type="molecule type" value="Genomic_DNA"/>
</dbReference>
<protein>
    <submittedName>
        <fullName evidence="1">Uncharacterized protein</fullName>
    </submittedName>
</protein>
<organism evidence="1 2">
    <name type="scientific">Sporolactobacillus inulinus</name>
    <dbReference type="NCBI Taxonomy" id="2078"/>
    <lineage>
        <taxon>Bacteria</taxon>
        <taxon>Bacillati</taxon>
        <taxon>Bacillota</taxon>
        <taxon>Bacilli</taxon>
        <taxon>Bacillales</taxon>
        <taxon>Sporolactobacillaceae</taxon>
        <taxon>Sporolactobacillus</taxon>
    </lineage>
</organism>
<dbReference type="Proteomes" id="UP000319716">
    <property type="component" value="Unassembled WGS sequence"/>
</dbReference>
<proteinExistence type="predicted"/>